<proteinExistence type="predicted"/>
<evidence type="ECO:0000313" key="2">
    <source>
        <dbReference type="Proteomes" id="UP000254465"/>
    </source>
</evidence>
<evidence type="ECO:0000313" key="1">
    <source>
        <dbReference type="EMBL" id="STO91930.1"/>
    </source>
</evidence>
<dbReference type="Proteomes" id="UP000254465">
    <property type="component" value="Unassembled WGS sequence"/>
</dbReference>
<organism evidence="1 2">
    <name type="scientific">Avibacterium paragallinarum</name>
    <name type="common">Haemophilus gallinarum</name>
    <dbReference type="NCBI Taxonomy" id="728"/>
    <lineage>
        <taxon>Bacteria</taxon>
        <taxon>Pseudomonadati</taxon>
        <taxon>Pseudomonadota</taxon>
        <taxon>Gammaproteobacteria</taxon>
        <taxon>Pasteurellales</taxon>
        <taxon>Pasteurellaceae</taxon>
        <taxon>Avibacterium</taxon>
    </lineage>
</organism>
<protein>
    <recommendedName>
        <fullName evidence="3">Phage tail protein</fullName>
    </recommendedName>
</protein>
<dbReference type="RefSeq" id="WP_017807202.1">
    <property type="nucleotide sequence ID" value="NZ_JAMDJS010000014.1"/>
</dbReference>
<sequence>MATSFSRSLGHEPGVQLNPTLDKSEGFAVNAVEDQTFAAVARLPRGPIGRAFEVHKGNVLRITGRPEPIRVNALNDAHTQLVEALNKGAKRAVISRLVGTDAKNKWIVVKKPDSPSGRYALKVELVDEVPSDTFILALKHHGCFNDGIRLSISAPELQDERSQSVDAKMITLKVMDKNKSVLDEFTGSIDLDSVDDDGYPNSLQAQIAKYAFDDYELVLAQGAVIPKDCAAYGKNENGIQRVQVTEVLYPFSEGSVSSFTALQYQSAVKQLKDTDSNFVYISSLGSNSTALCAALAQLGFDKNIQVMIDVPNHFTPKQAIAWVNQLGLSSHLLSLLWHPVECNDPNGVSGRVKIGTSAYRCALSCQRNAVQNALGFSAKQYAVAGRQFPIQRQGMKQLYKPDNEELSDLAAAGITPVIFQTFSSSSGYVFADAITKAGKETSFLNLISSVEIITSLERDVARIAREFLLFMPMEEAIKAAYRMITQHFDAAKTSGWLVNSSELGGKAYELEIMPNQQRPADVMMVSWRVRPEGCVRQIHITSTITR</sequence>
<gene>
    <name evidence="1" type="ORF">NCTC11296_03062</name>
</gene>
<reference evidence="1 2" key="1">
    <citation type="submission" date="2018-06" db="EMBL/GenBank/DDBJ databases">
        <authorList>
            <consortium name="Pathogen Informatics"/>
            <person name="Doyle S."/>
        </authorList>
    </citation>
    <scope>NUCLEOTIDE SEQUENCE [LARGE SCALE GENOMIC DNA]</scope>
    <source>
        <strain evidence="1 2">NCTC11296</strain>
    </source>
</reference>
<accession>A0A377IWC7</accession>
<dbReference type="EMBL" id="UGHK01000003">
    <property type="protein sequence ID" value="STO91930.1"/>
    <property type="molecule type" value="Genomic_DNA"/>
</dbReference>
<name>A0A377IWC7_AVIPA</name>
<dbReference type="AlphaFoldDB" id="A0A377IWC7"/>
<evidence type="ECO:0008006" key="3">
    <source>
        <dbReference type="Google" id="ProtNLM"/>
    </source>
</evidence>